<sequence>MDNQVFDRKKLTEDIFVLLAGSLLFTISQKEKIEKTIDNFTDDELISFAKLLVTEEQNKISLDKKMINAVENSLNKVQE</sequence>
<organism evidence="1 2">
    <name type="scientific">candidate division CPR3 bacterium GW2011_GWF2_35_18</name>
    <dbReference type="NCBI Taxonomy" id="1618350"/>
    <lineage>
        <taxon>Bacteria</taxon>
        <taxon>Bacteria division CPR3</taxon>
    </lineage>
</organism>
<protein>
    <submittedName>
        <fullName evidence="1">Uncharacterized protein</fullName>
    </submittedName>
</protein>
<comment type="caution">
    <text evidence="1">The sequence shown here is derived from an EMBL/GenBank/DDBJ whole genome shotgun (WGS) entry which is preliminary data.</text>
</comment>
<evidence type="ECO:0000313" key="1">
    <source>
        <dbReference type="EMBL" id="KKP69944.1"/>
    </source>
</evidence>
<evidence type="ECO:0000313" key="2">
    <source>
        <dbReference type="Proteomes" id="UP000034581"/>
    </source>
</evidence>
<name>A0A0G0BKC1_UNCC3</name>
<dbReference type="EMBL" id="LBQB01000002">
    <property type="protein sequence ID" value="KKP69944.1"/>
    <property type="molecule type" value="Genomic_DNA"/>
</dbReference>
<dbReference type="AlphaFoldDB" id="A0A0G0BKC1"/>
<reference evidence="1 2" key="1">
    <citation type="journal article" date="2015" name="Nature">
        <title>rRNA introns, odd ribosomes, and small enigmatic genomes across a large radiation of phyla.</title>
        <authorList>
            <person name="Brown C.T."/>
            <person name="Hug L.A."/>
            <person name="Thomas B.C."/>
            <person name="Sharon I."/>
            <person name="Castelle C.J."/>
            <person name="Singh A."/>
            <person name="Wilkins M.J."/>
            <person name="Williams K.H."/>
            <person name="Banfield J.F."/>
        </authorList>
    </citation>
    <scope>NUCLEOTIDE SEQUENCE [LARGE SCALE GENOMIC DNA]</scope>
</reference>
<accession>A0A0G0BKC1</accession>
<proteinExistence type="predicted"/>
<dbReference type="Proteomes" id="UP000034581">
    <property type="component" value="Unassembled WGS sequence"/>
</dbReference>
<gene>
    <name evidence="1" type="ORF">UR67_C0002G0064</name>
</gene>